<protein>
    <submittedName>
        <fullName evidence="2">Uncharacterized protein</fullName>
    </submittedName>
</protein>
<sequence length="97" mass="10883">MPRTKLTGFSRLLIFLLFALPIVYAGAAYYNGEDPVANVKGWLGMDQPEQVDNSDATVPSEESYRDAPATFENVQELREENDRLRRELARCQGTTAS</sequence>
<dbReference type="RefSeq" id="WP_238749991.1">
    <property type="nucleotide sequence ID" value="NZ_CAKLPZ010000001.1"/>
</dbReference>
<name>A0ABM9AYI6_9BACT</name>
<proteinExistence type="predicted"/>
<evidence type="ECO:0000256" key="1">
    <source>
        <dbReference type="SAM" id="Coils"/>
    </source>
</evidence>
<dbReference type="Proteomes" id="UP000837803">
    <property type="component" value="Unassembled WGS sequence"/>
</dbReference>
<evidence type="ECO:0000313" key="2">
    <source>
        <dbReference type="EMBL" id="CAH0999778.1"/>
    </source>
</evidence>
<organism evidence="2 3">
    <name type="scientific">Neolewinella maritima</name>
    <dbReference type="NCBI Taxonomy" id="1383882"/>
    <lineage>
        <taxon>Bacteria</taxon>
        <taxon>Pseudomonadati</taxon>
        <taxon>Bacteroidota</taxon>
        <taxon>Saprospiria</taxon>
        <taxon>Saprospirales</taxon>
        <taxon>Lewinellaceae</taxon>
        <taxon>Neolewinella</taxon>
    </lineage>
</organism>
<reference evidence="2" key="1">
    <citation type="submission" date="2021-12" db="EMBL/GenBank/DDBJ databases">
        <authorList>
            <person name="Rodrigo-Torres L."/>
            <person name="Arahal R. D."/>
            <person name="Lucena T."/>
        </authorList>
    </citation>
    <scope>NUCLEOTIDE SEQUENCE</scope>
    <source>
        <strain evidence="2">CECT 8419</strain>
    </source>
</reference>
<gene>
    <name evidence="2" type="ORF">LEM8419_01078</name>
</gene>
<accession>A0ABM9AYI6</accession>
<feature type="coiled-coil region" evidence="1">
    <location>
        <begin position="67"/>
        <end position="94"/>
    </location>
</feature>
<comment type="caution">
    <text evidence="2">The sequence shown here is derived from an EMBL/GenBank/DDBJ whole genome shotgun (WGS) entry which is preliminary data.</text>
</comment>
<keyword evidence="3" id="KW-1185">Reference proteome</keyword>
<keyword evidence="1" id="KW-0175">Coiled coil</keyword>
<dbReference type="EMBL" id="CAKLPZ010000001">
    <property type="protein sequence ID" value="CAH0999778.1"/>
    <property type="molecule type" value="Genomic_DNA"/>
</dbReference>
<evidence type="ECO:0000313" key="3">
    <source>
        <dbReference type="Proteomes" id="UP000837803"/>
    </source>
</evidence>